<proteinExistence type="predicted"/>
<reference evidence="1 2" key="1">
    <citation type="submission" date="2020-02" db="EMBL/GenBank/DDBJ databases">
        <title>Aliifodinibius halophilus 2W32, complete genome.</title>
        <authorList>
            <person name="Li Y."/>
            <person name="Wu S."/>
        </authorList>
    </citation>
    <scope>NUCLEOTIDE SEQUENCE [LARGE SCALE GENOMIC DNA]</scope>
    <source>
        <strain evidence="1 2">2W32</strain>
    </source>
</reference>
<evidence type="ECO:0008006" key="3">
    <source>
        <dbReference type="Google" id="ProtNLM"/>
    </source>
</evidence>
<dbReference type="Proteomes" id="UP000479132">
    <property type="component" value="Unassembled WGS sequence"/>
</dbReference>
<dbReference type="AlphaFoldDB" id="A0A6M1TLS6"/>
<organism evidence="1 2">
    <name type="scientific">Fodinibius halophilus</name>
    <dbReference type="NCBI Taxonomy" id="1736908"/>
    <lineage>
        <taxon>Bacteria</taxon>
        <taxon>Pseudomonadati</taxon>
        <taxon>Balneolota</taxon>
        <taxon>Balneolia</taxon>
        <taxon>Balneolales</taxon>
        <taxon>Balneolaceae</taxon>
        <taxon>Fodinibius</taxon>
    </lineage>
</organism>
<evidence type="ECO:0000313" key="1">
    <source>
        <dbReference type="EMBL" id="NGP89380.1"/>
    </source>
</evidence>
<dbReference type="EMBL" id="JAALLS010000019">
    <property type="protein sequence ID" value="NGP89380.1"/>
    <property type="molecule type" value="Genomic_DNA"/>
</dbReference>
<keyword evidence="2" id="KW-1185">Reference proteome</keyword>
<gene>
    <name evidence="1" type="ORF">G3569_13560</name>
</gene>
<comment type="caution">
    <text evidence="1">The sequence shown here is derived from an EMBL/GenBank/DDBJ whole genome shotgun (WGS) entry which is preliminary data.</text>
</comment>
<accession>A0A6M1TLS6</accession>
<name>A0A6M1TLS6_9BACT</name>
<evidence type="ECO:0000313" key="2">
    <source>
        <dbReference type="Proteomes" id="UP000479132"/>
    </source>
</evidence>
<dbReference type="PROSITE" id="PS51257">
    <property type="entry name" value="PROKAR_LIPOPROTEIN"/>
    <property type="match status" value="1"/>
</dbReference>
<protein>
    <recommendedName>
        <fullName evidence="3">Lipoprotein</fullName>
    </recommendedName>
</protein>
<sequence>MRQFQITVLSFILVGLSVLSSGCRDRHLRGSTKPSEDGKTYLSIVDDNGGKCGPILVDGKVWQYELNEAGPISPGTHTIECGTKIEFTIPDSVIFRFDYWGRKYVYPLQKGNIKQIPMD</sequence>